<dbReference type="RefSeq" id="WP_276760817.1">
    <property type="nucleotide sequence ID" value="NZ_SSGD01000061.1"/>
</dbReference>
<reference evidence="1 2" key="1">
    <citation type="submission" date="2018-09" db="EMBL/GenBank/DDBJ databases">
        <title>Metagenome Assembled Genomes from an Advanced Water Purification Facility.</title>
        <authorList>
            <person name="Stamps B.W."/>
            <person name="Spear J.R."/>
        </authorList>
    </citation>
    <scope>NUCLEOTIDE SEQUENCE [LARGE SCALE GENOMIC DNA]</scope>
    <source>
        <strain evidence="1">Bin_29_2</strain>
    </source>
</reference>
<protein>
    <recommendedName>
        <fullName evidence="3">PE domain-containing protein</fullName>
    </recommendedName>
</protein>
<comment type="caution">
    <text evidence="1">The sequence shown here is derived from an EMBL/GenBank/DDBJ whole genome shotgun (WGS) entry which is preliminary data.</text>
</comment>
<evidence type="ECO:0000313" key="1">
    <source>
        <dbReference type="EMBL" id="TXI55937.1"/>
    </source>
</evidence>
<name>A0A5C7Y2A6_9MYCO</name>
<sequence length="113" mass="11905">MPETLTIDTDELHAAAEAMRAHADELDSLIAAAATAFTDATAVASEDTADGSVMPIRQPAVDALTRTQQRHMAVLKKLAGILRHDADVLGGTATIHDETEDTQAAKITTVSVR</sequence>
<dbReference type="Proteomes" id="UP000321797">
    <property type="component" value="Unassembled WGS sequence"/>
</dbReference>
<proteinExistence type="predicted"/>
<accession>A0A5C7Y2A6</accession>
<dbReference type="AlphaFoldDB" id="A0A5C7Y2A6"/>
<evidence type="ECO:0008006" key="3">
    <source>
        <dbReference type="Google" id="ProtNLM"/>
    </source>
</evidence>
<evidence type="ECO:0000313" key="2">
    <source>
        <dbReference type="Proteomes" id="UP000321797"/>
    </source>
</evidence>
<organism evidence="1 2">
    <name type="scientific">Mycolicibacter arupensis</name>
    <dbReference type="NCBI Taxonomy" id="342002"/>
    <lineage>
        <taxon>Bacteria</taxon>
        <taxon>Bacillati</taxon>
        <taxon>Actinomycetota</taxon>
        <taxon>Actinomycetes</taxon>
        <taxon>Mycobacteriales</taxon>
        <taxon>Mycobacteriaceae</taxon>
        <taxon>Mycolicibacter</taxon>
    </lineage>
</organism>
<gene>
    <name evidence="1" type="ORF">E6Q54_11970</name>
</gene>
<dbReference type="EMBL" id="SSGD01000061">
    <property type="protein sequence ID" value="TXI55937.1"/>
    <property type="molecule type" value="Genomic_DNA"/>
</dbReference>